<evidence type="ECO:0000256" key="3">
    <source>
        <dbReference type="SAM" id="SignalP"/>
    </source>
</evidence>
<dbReference type="Pfam" id="PF00379">
    <property type="entry name" value="Chitin_bind_4"/>
    <property type="match status" value="5"/>
</dbReference>
<evidence type="ECO:0000256" key="1">
    <source>
        <dbReference type="PROSITE-ProRule" id="PRU00497"/>
    </source>
</evidence>
<feature type="compositionally biased region" description="Low complexity" evidence="2">
    <location>
        <begin position="1307"/>
        <end position="1316"/>
    </location>
</feature>
<feature type="compositionally biased region" description="Basic residues" evidence="2">
    <location>
        <begin position="84"/>
        <end position="95"/>
    </location>
</feature>
<feature type="compositionally biased region" description="Gly residues" evidence="2">
    <location>
        <begin position="672"/>
        <end position="702"/>
    </location>
</feature>
<dbReference type="PROSITE" id="PS51155">
    <property type="entry name" value="CHIT_BIND_RR_2"/>
    <property type="match status" value="4"/>
</dbReference>
<feature type="compositionally biased region" description="Polar residues" evidence="2">
    <location>
        <begin position="1453"/>
        <end position="1467"/>
    </location>
</feature>
<dbReference type="InterPro" id="IPR000618">
    <property type="entry name" value="Insect_cuticle"/>
</dbReference>
<dbReference type="PANTHER" id="PTHR10380:SF224">
    <property type="entry name" value="CUTICULAR PROTEIN 12A"/>
    <property type="match status" value="1"/>
</dbReference>
<evidence type="ECO:0000313" key="4">
    <source>
        <dbReference type="EnsemblMetazoa" id="AQUA000931-PA"/>
    </source>
</evidence>
<feature type="region of interest" description="Disordered" evidence="2">
    <location>
        <begin position="1391"/>
        <end position="1413"/>
    </location>
</feature>
<feature type="compositionally biased region" description="Gly residues" evidence="2">
    <location>
        <begin position="1176"/>
        <end position="1187"/>
    </location>
</feature>
<feature type="region of interest" description="Disordered" evidence="2">
    <location>
        <begin position="878"/>
        <end position="1001"/>
    </location>
</feature>
<feature type="compositionally biased region" description="Basic and acidic residues" evidence="2">
    <location>
        <begin position="406"/>
        <end position="423"/>
    </location>
</feature>
<feature type="compositionally biased region" description="Polar residues" evidence="2">
    <location>
        <begin position="488"/>
        <end position="498"/>
    </location>
</feature>
<accession>A0A182WTS6</accession>
<feature type="region of interest" description="Disordered" evidence="2">
    <location>
        <begin position="45"/>
        <end position="117"/>
    </location>
</feature>
<feature type="region of interest" description="Disordered" evidence="2">
    <location>
        <begin position="1307"/>
        <end position="1346"/>
    </location>
</feature>
<dbReference type="EnsemblMetazoa" id="AQUA000931-RA">
    <property type="protein sequence ID" value="AQUA000931-PA"/>
    <property type="gene ID" value="AQUA000931"/>
</dbReference>
<evidence type="ECO:0000256" key="2">
    <source>
        <dbReference type="SAM" id="MobiDB-lite"/>
    </source>
</evidence>
<dbReference type="GO" id="GO:0062129">
    <property type="term" value="C:chitin-based extracellular matrix"/>
    <property type="evidence" value="ECO:0007669"/>
    <property type="project" value="TreeGrafter"/>
</dbReference>
<dbReference type="GO" id="GO:0008010">
    <property type="term" value="F:structural constituent of chitin-based larval cuticle"/>
    <property type="evidence" value="ECO:0007669"/>
    <property type="project" value="TreeGrafter"/>
</dbReference>
<feature type="region of interest" description="Disordered" evidence="2">
    <location>
        <begin position="648"/>
        <end position="702"/>
    </location>
</feature>
<dbReference type="InterPro" id="IPR050468">
    <property type="entry name" value="Cuticle_Struct_Prot"/>
</dbReference>
<organism evidence="4 5">
    <name type="scientific">Anopheles quadriannulatus</name>
    <name type="common">Mosquito</name>
    <dbReference type="NCBI Taxonomy" id="34691"/>
    <lineage>
        <taxon>Eukaryota</taxon>
        <taxon>Metazoa</taxon>
        <taxon>Ecdysozoa</taxon>
        <taxon>Arthropoda</taxon>
        <taxon>Hexapoda</taxon>
        <taxon>Insecta</taxon>
        <taxon>Pterygota</taxon>
        <taxon>Neoptera</taxon>
        <taxon>Endopterygota</taxon>
        <taxon>Diptera</taxon>
        <taxon>Nematocera</taxon>
        <taxon>Culicoidea</taxon>
        <taxon>Culicidae</taxon>
        <taxon>Anophelinae</taxon>
        <taxon>Anopheles</taxon>
    </lineage>
</organism>
<feature type="compositionally biased region" description="Basic and acidic residues" evidence="2">
    <location>
        <begin position="567"/>
        <end position="586"/>
    </location>
</feature>
<proteinExistence type="predicted"/>
<reference evidence="4" key="1">
    <citation type="submission" date="2020-05" db="UniProtKB">
        <authorList>
            <consortium name="EnsemblMetazoa"/>
        </authorList>
    </citation>
    <scope>IDENTIFICATION</scope>
    <source>
        <strain evidence="4">SANGQUA</strain>
    </source>
</reference>
<evidence type="ECO:0008006" key="6">
    <source>
        <dbReference type="Google" id="ProtNLM"/>
    </source>
</evidence>
<sequence>MKVFVLVSVVLINLLPVYADQTDFNHINSDGSFAFGLKNSDTPGGHYHTASGNPKTIVRGRYGSRQPDTGRVEETVYTAGPRGFRARGPKIHRKQSLSQVQRGPIGTPEDPLADPYDDPSYDFQFKTRNYQRREGSDSNGRVNGLYTYIDDVGEKHSVRYSAGSGTGYEVANPVPDAPNTIAYESPLYKTHKQVRGKVAFESGPSGSGQYKLLSVGPDQRRAETTGPDGVTRGSYSYLDDKGVQRTVQYIAGAGIGYKVVQSTVGAGTHRLQQPNFGISHVEQSEIGDNNNPSYQTAPSGPASERPGTSGAGYDHVARPSAGGYDGGSSRPTAPGGSYDPPTGPSGAGSSYPDGPKPGIPGYPESSRPTGQGYDEEDFDSKRPTTSSPSLRPPTTDRPTGPSDSSESSREKYPPSSDPTDHDLGGYGEDSIIGLLPPKYDYEAQPGAGPSASDHDDHDTPSLSGPFDVAISSGPSGPAPYPSFGESAPGTNAYNSNDFSGFPEVTYDQKKLEEDRKKDWRDFAKDSTIIKNVGDWYVGLAPGASVRAHIQNIDLLPYGGRAPSPGDALRRDTQAQAKSDRSGGRKAYDGRLTAKGYGWNLPASYYQGAGGAGAGAGYFGGRGESTLNNQGLAGASAGSWNAASVSGGFPSQGQTGAGASSGVDRAASFGGNQWSGGGDGRGLGGGVAPGGVSTGGGDLGAGGTGFQQGGVGAGLGGSGSGAPLGAGSGSGFGYNGQAGGFGGSNFGQGQFAPHNTNGVAAGASGFGGSFGGSGGKYGPSGHHHGYRHPTTYAGRPMTHVYPAGGWPWHGVGYVYRVPVAHINPDGSYGFSYYTPNSARDETGHSNGNVEGTYGFQNDGAKHNFSFNAAPDVDLRSSIGDTRLGGLNPDEYGPQSVHSRGRLPLIPATSFDGAADEQTRTADGLPVSVERSPGANSWSTRSGIDGAGSEGGSDDSSLSVVGLPKATTEAGDASQPTARDQVVRGSTEPSANELDGRRLGGFDGTATTVRPLGASVEQVGARPVNDVPSYSNEIDRYGVQYNGGAGNVPVDRSYQFGYQTPDATREESADQAGNVRGSFSYNNEAGRNDLQYVAGTGMGFRPTGGSLSVPNGLPGDNGQRFGPATGAGGVFGVDGGRSLGAGSHGAQVGGGLGGAFGGSDAGFGGDGRSVATGDQGAPLGGTAGSGFGTDGRPLAFGNQGSQLGGGFGTGAGNGFGADGRPLGSGTGVGVDGRGFGSQPGGGFGAGSGAGFGADGRPLGFNNQGAQTSTGTGSGFGIDGRPLGFGNQGTQTSSGTGSGFGADGRPLAFGNQGTQSNSGTGTGPGFGTDGRSLGFGNQGTQTGGNGVGGAFGTGSGSGFGAGGFGNQGASGAAFGADGRRLGFGNQGTQFGAGGNGASFGGSDGRSFGFGNQGGQGFATADRGLQAATTRNPVTRSPTAGAFDGSGLSSADEGEESTTLNAPNDSEQRNTFGGFGDVSGAGLFTNANRRLVQ</sequence>
<feature type="region of interest" description="Disordered" evidence="2">
    <location>
        <begin position="1164"/>
        <end position="1276"/>
    </location>
</feature>
<feature type="compositionally biased region" description="Low complexity" evidence="2">
    <location>
        <begin position="648"/>
        <end position="661"/>
    </location>
</feature>
<keyword evidence="1" id="KW-0193">Cuticle</keyword>
<feature type="region of interest" description="Disordered" evidence="2">
    <location>
        <begin position="563"/>
        <end position="586"/>
    </location>
</feature>
<dbReference type="Proteomes" id="UP000076407">
    <property type="component" value="Unassembled WGS sequence"/>
</dbReference>
<dbReference type="VEuPathDB" id="VectorBase:AQUA000931"/>
<feature type="compositionally biased region" description="Low complexity" evidence="2">
    <location>
        <begin position="383"/>
        <end position="399"/>
    </location>
</feature>
<feature type="signal peptide" evidence="3">
    <location>
        <begin position="1"/>
        <end position="19"/>
    </location>
</feature>
<feature type="compositionally biased region" description="Polar residues" evidence="2">
    <location>
        <begin position="1425"/>
        <end position="1434"/>
    </location>
</feature>
<feature type="region of interest" description="Disordered" evidence="2">
    <location>
        <begin position="283"/>
        <end position="501"/>
    </location>
</feature>
<feature type="region of interest" description="Disordered" evidence="2">
    <location>
        <begin position="1425"/>
        <end position="1475"/>
    </location>
</feature>
<feature type="chain" id="PRO_5008141873" description="Fibroin heavy chain-like" evidence="3">
    <location>
        <begin position="20"/>
        <end position="1489"/>
    </location>
</feature>
<keyword evidence="5" id="KW-1185">Reference proteome</keyword>
<feature type="compositionally biased region" description="Gly residues" evidence="2">
    <location>
        <begin position="1391"/>
        <end position="1400"/>
    </location>
</feature>
<keyword evidence="3" id="KW-0732">Signal</keyword>
<feature type="region of interest" description="Disordered" evidence="2">
    <location>
        <begin position="199"/>
        <end position="233"/>
    </location>
</feature>
<evidence type="ECO:0000313" key="5">
    <source>
        <dbReference type="Proteomes" id="UP000076407"/>
    </source>
</evidence>
<name>A0A182WTS6_ANOQN</name>
<feature type="compositionally biased region" description="Polar residues" evidence="2">
    <location>
        <begin position="286"/>
        <end position="298"/>
    </location>
</feature>
<dbReference type="PANTHER" id="PTHR10380">
    <property type="entry name" value="CUTICLE PROTEIN"/>
    <property type="match status" value="1"/>
</dbReference>
<dbReference type="STRING" id="34691.A0A182WTS6"/>
<protein>
    <recommendedName>
        <fullName evidence="6">Fibroin heavy chain-like</fullName>
    </recommendedName>
</protein>
<feature type="compositionally biased region" description="Gly residues" evidence="2">
    <location>
        <begin position="1200"/>
        <end position="1251"/>
    </location>
</feature>